<protein>
    <submittedName>
        <fullName evidence="2">Uncharacterized protein</fullName>
    </submittedName>
</protein>
<evidence type="ECO:0000313" key="3">
    <source>
        <dbReference type="Proteomes" id="UP000274822"/>
    </source>
</evidence>
<dbReference type="EMBL" id="RBNJ01003679">
    <property type="protein sequence ID" value="RUS30650.1"/>
    <property type="molecule type" value="Genomic_DNA"/>
</dbReference>
<feature type="compositionally biased region" description="Gly residues" evidence="1">
    <location>
        <begin position="329"/>
        <end position="345"/>
    </location>
</feature>
<feature type="region of interest" description="Disordered" evidence="1">
    <location>
        <begin position="1"/>
        <end position="31"/>
    </location>
</feature>
<reference evidence="2 3" key="1">
    <citation type="journal article" date="2018" name="New Phytol.">
        <title>Phylogenomics of Endogonaceae and evolution of mycorrhizas within Mucoromycota.</title>
        <authorList>
            <person name="Chang Y."/>
            <person name="Desiro A."/>
            <person name="Na H."/>
            <person name="Sandor L."/>
            <person name="Lipzen A."/>
            <person name="Clum A."/>
            <person name="Barry K."/>
            <person name="Grigoriev I.V."/>
            <person name="Martin F.M."/>
            <person name="Stajich J.E."/>
            <person name="Smith M.E."/>
            <person name="Bonito G."/>
            <person name="Spatafora J.W."/>
        </authorList>
    </citation>
    <scope>NUCLEOTIDE SEQUENCE [LARGE SCALE GENOMIC DNA]</scope>
    <source>
        <strain evidence="2 3">AD002</strain>
    </source>
</reference>
<feature type="region of interest" description="Disordered" evidence="1">
    <location>
        <begin position="326"/>
        <end position="345"/>
    </location>
</feature>
<dbReference type="Proteomes" id="UP000274822">
    <property type="component" value="Unassembled WGS sequence"/>
</dbReference>
<evidence type="ECO:0000256" key="1">
    <source>
        <dbReference type="SAM" id="MobiDB-lite"/>
    </source>
</evidence>
<evidence type="ECO:0000313" key="2">
    <source>
        <dbReference type="EMBL" id="RUS30650.1"/>
    </source>
</evidence>
<organism evidence="2 3">
    <name type="scientific">Jimgerdemannia flammicorona</name>
    <dbReference type="NCBI Taxonomy" id="994334"/>
    <lineage>
        <taxon>Eukaryota</taxon>
        <taxon>Fungi</taxon>
        <taxon>Fungi incertae sedis</taxon>
        <taxon>Mucoromycota</taxon>
        <taxon>Mucoromycotina</taxon>
        <taxon>Endogonomycetes</taxon>
        <taxon>Endogonales</taxon>
        <taxon>Endogonaceae</taxon>
        <taxon>Jimgerdemannia</taxon>
    </lineage>
</organism>
<sequence>MVNDPFDFTTTTNPYSLVPDDHPTSLPHNPDTLSTQPLLISATTNLTLRSHGAQTPTTASQQTSAAVQAALTAAAAQAQAQAHAHHQLPQQAIVVPLQGSSPQGPQPMQPVRRPSMHMAVSPPQQQLVQHQQVSSLQPQLATAPSLTTNFEEIQSELKKVLDHVEQGNVLKSFEILSSITDAVVTNCEQLGLTADDHPYAAIDREGFWTGLNNCWLYALSHSGMPKTEDQRLDDQHFYHLRESVIAWADALERYGLVDYEMGWWEADILEAIDANLTMGMAGPLGMSGIQRMPVIGSSGSHDVIATAADQVASVMAQVQGRRGSFVGDVGMGGQRHGHGQDGGRGMMGENDVNGRNGGMAGQDISIKVETGLAPGGASRMVEDVQIAQPNDMNMRVAM</sequence>
<comment type="caution">
    <text evidence="2">The sequence shown here is derived from an EMBL/GenBank/DDBJ whole genome shotgun (WGS) entry which is preliminary data.</text>
</comment>
<gene>
    <name evidence="2" type="ORF">BC938DRAFT_479116</name>
</gene>
<keyword evidence="3" id="KW-1185">Reference proteome</keyword>
<proteinExistence type="predicted"/>
<name>A0A433QLJ4_9FUNG</name>
<accession>A0A433QLJ4</accession>
<dbReference type="AlphaFoldDB" id="A0A433QLJ4"/>